<dbReference type="SUPFAM" id="SSF56645">
    <property type="entry name" value="Acyl-CoA dehydrogenase NM domain-like"/>
    <property type="match status" value="1"/>
</dbReference>
<evidence type="ECO:0000313" key="2">
    <source>
        <dbReference type="Proteomes" id="UP001267710"/>
    </source>
</evidence>
<name>A0ABU1I9Y6_9BURK</name>
<organism evidence="1 2">
    <name type="scientific">Paracidovorax wautersii</name>
    <dbReference type="NCBI Taxonomy" id="1177982"/>
    <lineage>
        <taxon>Bacteria</taxon>
        <taxon>Pseudomonadati</taxon>
        <taxon>Pseudomonadota</taxon>
        <taxon>Betaproteobacteria</taxon>
        <taxon>Burkholderiales</taxon>
        <taxon>Comamonadaceae</taxon>
        <taxon>Paracidovorax</taxon>
    </lineage>
</organism>
<dbReference type="EMBL" id="JAVIZX010000001">
    <property type="protein sequence ID" value="MDR6214036.1"/>
    <property type="molecule type" value="Genomic_DNA"/>
</dbReference>
<dbReference type="RefSeq" id="WP_309827998.1">
    <property type="nucleotide sequence ID" value="NZ_JAVIZX010000001.1"/>
</dbReference>
<proteinExistence type="predicted"/>
<dbReference type="Gene3D" id="2.40.110.10">
    <property type="entry name" value="Butyryl-CoA Dehydrogenase, subunit A, domain 2"/>
    <property type="match status" value="1"/>
</dbReference>
<sequence length="362" mass="37091">MTAGTATLTAGLRDALAQGAGDPPAAQLLRLVRSGGDRLPLPGNGATLQRWQALSAVAAADLSLAKLFEGHTDALAILQEVAALRGAQDVPAGPAPAAGDDASDAGPALWGMWAAEAPGGRVEVHRQAGGQTVLRGTKRWCSGAEHLTHALLTAWWPGVESPQLVAVALRQPGVAVSAQSWQAVGMAGSASVDVTFDDTPATLVGAPGDYLGRPGFWHGGAGVAACWYGGAMAVGRALHQAVAAAQNGPAGQPFKEAALGKVDVALAGAAALLRETAQWIDAHPQADAQAPVLRVRQAVEAMARQVLDEATRALGPTLLCRDAAFARRAADLPVFIRQSHAERDDAALGRLRAAEPEAPWAL</sequence>
<reference evidence="1 2" key="1">
    <citation type="submission" date="2023-08" db="EMBL/GenBank/DDBJ databases">
        <title>Functional and genomic diversity of the sorghum phyllosphere microbiome.</title>
        <authorList>
            <person name="Shade A."/>
        </authorList>
    </citation>
    <scope>NUCLEOTIDE SEQUENCE [LARGE SCALE GENOMIC DNA]</scope>
    <source>
        <strain evidence="1 2">SORGH_AS_0335</strain>
    </source>
</reference>
<evidence type="ECO:0000313" key="1">
    <source>
        <dbReference type="EMBL" id="MDR6214036.1"/>
    </source>
</evidence>
<accession>A0ABU1I9Y6</accession>
<comment type="caution">
    <text evidence="1">The sequence shown here is derived from an EMBL/GenBank/DDBJ whole genome shotgun (WGS) entry which is preliminary data.</text>
</comment>
<gene>
    <name evidence="1" type="ORF">QE399_001725</name>
</gene>
<evidence type="ECO:0008006" key="3">
    <source>
        <dbReference type="Google" id="ProtNLM"/>
    </source>
</evidence>
<protein>
    <recommendedName>
        <fullName evidence="3">Acyl-CoA dehydrogenase</fullName>
    </recommendedName>
</protein>
<keyword evidence="2" id="KW-1185">Reference proteome</keyword>
<dbReference type="InterPro" id="IPR009100">
    <property type="entry name" value="AcylCoA_DH/oxidase_NM_dom_sf"/>
</dbReference>
<dbReference type="InterPro" id="IPR046373">
    <property type="entry name" value="Acyl-CoA_Oxase/DH_mid-dom_sf"/>
</dbReference>
<dbReference type="Proteomes" id="UP001267710">
    <property type="component" value="Unassembled WGS sequence"/>
</dbReference>